<protein>
    <recommendedName>
        <fullName evidence="9">Elicitin</fullName>
    </recommendedName>
</protein>
<keyword evidence="3" id="KW-0964">Secreted</keyword>
<comment type="similarity">
    <text evidence="2">Belongs to the elicitin family.</text>
</comment>
<dbReference type="Gene3D" id="1.10.239.10">
    <property type="entry name" value="Elicitin domain"/>
    <property type="match status" value="1"/>
</dbReference>
<dbReference type="InterPro" id="IPR002200">
    <property type="entry name" value="Elicitin"/>
</dbReference>
<reference evidence="8" key="1">
    <citation type="journal article" date="2010" name="Genome Biol.">
        <title>Genome sequence of the necrotrophic plant pathogen Pythium ultimum reveals original pathogenicity mechanisms and effector repertoire.</title>
        <authorList>
            <person name="Levesque C.A."/>
            <person name="Brouwer H."/>
            <person name="Cano L."/>
            <person name="Hamilton J.P."/>
            <person name="Holt C."/>
            <person name="Huitema E."/>
            <person name="Raffaele S."/>
            <person name="Robideau G.P."/>
            <person name="Thines M."/>
            <person name="Win J."/>
            <person name="Zerillo M.M."/>
            <person name="Beakes G.W."/>
            <person name="Boore J.L."/>
            <person name="Busam D."/>
            <person name="Dumas B."/>
            <person name="Ferriera S."/>
            <person name="Fuerstenberg S.I."/>
            <person name="Gachon C.M."/>
            <person name="Gaulin E."/>
            <person name="Govers F."/>
            <person name="Grenville-Briggs L."/>
            <person name="Horner N."/>
            <person name="Hostetler J."/>
            <person name="Jiang R.H."/>
            <person name="Johnson J."/>
            <person name="Krajaejun T."/>
            <person name="Lin H."/>
            <person name="Meijer H.J."/>
            <person name="Moore B."/>
            <person name="Morris P."/>
            <person name="Phuntmart V."/>
            <person name="Puiu D."/>
            <person name="Shetty J."/>
            <person name="Stajich J.E."/>
            <person name="Tripathy S."/>
            <person name="Wawra S."/>
            <person name="van West P."/>
            <person name="Whitty B.R."/>
            <person name="Coutinho P.M."/>
            <person name="Henrissat B."/>
            <person name="Martin F."/>
            <person name="Thomas P.D."/>
            <person name="Tyler B.M."/>
            <person name="De Vries R.P."/>
            <person name="Kamoun S."/>
            <person name="Yandell M."/>
            <person name="Tisserat N."/>
            <person name="Buell C.R."/>
        </authorList>
    </citation>
    <scope>NUCLEOTIDE SEQUENCE</scope>
    <source>
        <strain evidence="8">DAOM:BR144</strain>
    </source>
</reference>
<evidence type="ECO:0000256" key="6">
    <source>
        <dbReference type="SAM" id="SignalP"/>
    </source>
</evidence>
<keyword evidence="8" id="KW-1185">Reference proteome</keyword>
<dbReference type="InterPro" id="IPR036470">
    <property type="entry name" value="Elicitin_sf"/>
</dbReference>
<evidence type="ECO:0000313" key="8">
    <source>
        <dbReference type="Proteomes" id="UP000019132"/>
    </source>
</evidence>
<dbReference type="GO" id="GO:0052040">
    <property type="term" value="P:symbiont-mediated perturbation of host programmed cell death"/>
    <property type="evidence" value="ECO:0007669"/>
    <property type="project" value="UniProtKB-KW"/>
</dbReference>
<evidence type="ECO:0000256" key="2">
    <source>
        <dbReference type="ARBA" id="ARBA00009544"/>
    </source>
</evidence>
<dbReference type="InParanoid" id="K3WA53"/>
<reference evidence="8" key="2">
    <citation type="submission" date="2010-04" db="EMBL/GenBank/DDBJ databases">
        <authorList>
            <person name="Buell R."/>
            <person name="Hamilton J."/>
            <person name="Hostetler J."/>
        </authorList>
    </citation>
    <scope>NUCLEOTIDE SEQUENCE [LARGE SCALE GENOMIC DNA]</scope>
    <source>
        <strain evidence="8">DAOM:BR144</strain>
    </source>
</reference>
<accession>K3WA53</accession>
<dbReference type="EnsemblProtists" id="PYU1_T001844">
    <property type="protein sequence ID" value="PYU1_T001844"/>
    <property type="gene ID" value="PYU1_G001842"/>
</dbReference>
<feature type="chain" id="PRO_5003871737" description="Elicitin" evidence="6">
    <location>
        <begin position="18"/>
        <end position="322"/>
    </location>
</feature>
<dbReference type="AlphaFoldDB" id="K3WA53"/>
<dbReference type="EMBL" id="GL376634">
    <property type="status" value="NOT_ANNOTATED_CDS"/>
    <property type="molecule type" value="Genomic_DNA"/>
</dbReference>
<organism evidence="7 8">
    <name type="scientific">Globisporangium ultimum (strain ATCC 200006 / CBS 805.95 / DAOM BR144)</name>
    <name type="common">Pythium ultimum</name>
    <dbReference type="NCBI Taxonomy" id="431595"/>
    <lineage>
        <taxon>Eukaryota</taxon>
        <taxon>Sar</taxon>
        <taxon>Stramenopiles</taxon>
        <taxon>Oomycota</taxon>
        <taxon>Peronosporomycetes</taxon>
        <taxon>Pythiales</taxon>
        <taxon>Pythiaceae</taxon>
        <taxon>Globisporangium</taxon>
    </lineage>
</organism>
<feature type="signal peptide" evidence="6">
    <location>
        <begin position="1"/>
        <end position="17"/>
    </location>
</feature>
<dbReference type="SUPFAM" id="SSF48647">
    <property type="entry name" value="Fungal elicitin"/>
    <property type="match status" value="1"/>
</dbReference>
<dbReference type="eggNOG" id="ENOG502RZHK">
    <property type="taxonomic scope" value="Eukaryota"/>
</dbReference>
<evidence type="ECO:0000256" key="3">
    <source>
        <dbReference type="ARBA" id="ARBA00022525"/>
    </source>
</evidence>
<dbReference type="VEuPathDB" id="FungiDB:PYU1_G001842"/>
<evidence type="ECO:0000256" key="1">
    <source>
        <dbReference type="ARBA" id="ARBA00004613"/>
    </source>
</evidence>
<comment type="subcellular location">
    <subcellularLocation>
        <location evidence="1">Secreted</location>
    </subcellularLocation>
</comment>
<sequence length="322" mass="33579">MLLLAVVAAVLSAEATAKLNSTVASNSSEAVVFTEIGVTDVNATESVNATITFPTATPSPAPTMLAPIASAAPESATFQLMPNVVCSKDVVDVVNKIYSKNRAIFGECVDDADYQIYPHSGEQPTAEQVYAMATSPSCVAMFTAIMLSDVPACDLGGLPIKSATETLLKIKVDIDNGIPSPSAERFQDMMDWRSNVDLAQAAGVPYDSSSTLYQEYSTNLKQALSTNAVKVGDDLTLEYLLPNGTYSRGDITFSTLNGASDADVVGRVRAASSSNGVHSAKDSSDSEDIVNANVKSSTPASRSVSVVLCLATSLLVAAVTVL</sequence>
<proteinExistence type="inferred from homology"/>
<dbReference type="HOGENOM" id="CLU_046946_1_0_1"/>
<reference evidence="7" key="3">
    <citation type="submission" date="2015-02" db="UniProtKB">
        <authorList>
            <consortium name="EnsemblProtists"/>
        </authorList>
    </citation>
    <scope>IDENTIFICATION</scope>
    <source>
        <strain evidence="7">DAOM BR144</strain>
    </source>
</reference>
<dbReference type="GO" id="GO:0005576">
    <property type="term" value="C:extracellular region"/>
    <property type="evidence" value="ECO:0007669"/>
    <property type="project" value="UniProtKB-SubCell"/>
</dbReference>
<dbReference type="OMA" id="MMSWRRY"/>
<evidence type="ECO:0000256" key="4">
    <source>
        <dbReference type="ARBA" id="ARBA00022978"/>
    </source>
</evidence>
<keyword evidence="4" id="KW-0928">Hypersensitive response elicitation</keyword>
<evidence type="ECO:0008006" key="9">
    <source>
        <dbReference type="Google" id="ProtNLM"/>
    </source>
</evidence>
<evidence type="ECO:0000256" key="5">
    <source>
        <dbReference type="ARBA" id="ARBA00023157"/>
    </source>
</evidence>
<dbReference type="SMART" id="SM01187">
    <property type="entry name" value="Elicitin"/>
    <property type="match status" value="1"/>
</dbReference>
<dbReference type="Pfam" id="PF00964">
    <property type="entry name" value="Elicitin"/>
    <property type="match status" value="1"/>
</dbReference>
<keyword evidence="5" id="KW-1015">Disulfide bond</keyword>
<keyword evidence="6" id="KW-0732">Signal</keyword>
<evidence type="ECO:0000313" key="7">
    <source>
        <dbReference type="EnsemblProtists" id="PYU1_T001844"/>
    </source>
</evidence>
<dbReference type="Proteomes" id="UP000019132">
    <property type="component" value="Unassembled WGS sequence"/>
</dbReference>
<name>K3WA53_GLOUD</name>